<comment type="caution">
    <text evidence="2">The sequence shown here is derived from an EMBL/GenBank/DDBJ whole genome shotgun (WGS) entry which is preliminary data.</text>
</comment>
<protein>
    <recommendedName>
        <fullName evidence="4">SUEL-type lectin domain-containing protein</fullName>
    </recommendedName>
</protein>
<name>A0AAV4HIS5_9GAST</name>
<accession>A0AAV4HIS5</accession>
<reference evidence="2 3" key="1">
    <citation type="journal article" date="2021" name="Elife">
        <title>Chloroplast acquisition without the gene transfer in kleptoplastic sea slugs, Plakobranchus ocellatus.</title>
        <authorList>
            <person name="Maeda T."/>
            <person name="Takahashi S."/>
            <person name="Yoshida T."/>
            <person name="Shimamura S."/>
            <person name="Takaki Y."/>
            <person name="Nagai Y."/>
            <person name="Toyoda A."/>
            <person name="Suzuki Y."/>
            <person name="Arimoto A."/>
            <person name="Ishii H."/>
            <person name="Satoh N."/>
            <person name="Nishiyama T."/>
            <person name="Hasebe M."/>
            <person name="Maruyama T."/>
            <person name="Minagawa J."/>
            <person name="Obokata J."/>
            <person name="Shigenobu S."/>
        </authorList>
    </citation>
    <scope>NUCLEOTIDE SEQUENCE [LARGE SCALE GENOMIC DNA]</scope>
</reference>
<dbReference type="EMBL" id="BMAT01005590">
    <property type="protein sequence ID" value="GFR96605.1"/>
    <property type="molecule type" value="Genomic_DNA"/>
</dbReference>
<dbReference type="AlphaFoldDB" id="A0AAV4HIS5"/>
<evidence type="ECO:0000313" key="3">
    <source>
        <dbReference type="Proteomes" id="UP000762676"/>
    </source>
</evidence>
<feature type="region of interest" description="Disordered" evidence="1">
    <location>
        <begin position="54"/>
        <end position="79"/>
    </location>
</feature>
<evidence type="ECO:0000256" key="1">
    <source>
        <dbReference type="SAM" id="MobiDB-lite"/>
    </source>
</evidence>
<gene>
    <name evidence="2" type="ORF">ElyMa_002724800</name>
</gene>
<keyword evidence="3" id="KW-1185">Reference proteome</keyword>
<sequence length="79" mass="8858">MLKCYSGGLTLARYSPDHRTKTCPVYSSTPAVPPIRCRIDRTDQCLSGLLVHSSSSADQMPDRPNRPVTVRYTSTCRRE</sequence>
<proteinExistence type="predicted"/>
<evidence type="ECO:0008006" key="4">
    <source>
        <dbReference type="Google" id="ProtNLM"/>
    </source>
</evidence>
<dbReference type="Proteomes" id="UP000762676">
    <property type="component" value="Unassembled WGS sequence"/>
</dbReference>
<evidence type="ECO:0000313" key="2">
    <source>
        <dbReference type="EMBL" id="GFR96605.1"/>
    </source>
</evidence>
<organism evidence="2 3">
    <name type="scientific">Elysia marginata</name>
    <dbReference type="NCBI Taxonomy" id="1093978"/>
    <lineage>
        <taxon>Eukaryota</taxon>
        <taxon>Metazoa</taxon>
        <taxon>Spiralia</taxon>
        <taxon>Lophotrochozoa</taxon>
        <taxon>Mollusca</taxon>
        <taxon>Gastropoda</taxon>
        <taxon>Heterobranchia</taxon>
        <taxon>Euthyneura</taxon>
        <taxon>Panpulmonata</taxon>
        <taxon>Sacoglossa</taxon>
        <taxon>Placobranchoidea</taxon>
        <taxon>Plakobranchidae</taxon>
        <taxon>Elysia</taxon>
    </lineage>
</organism>